<feature type="domain" description="CAAX prenyl protease 2/Lysostaphin resistance protein A-like" evidence="2">
    <location>
        <begin position="121"/>
        <end position="209"/>
    </location>
</feature>
<reference evidence="3 4" key="1">
    <citation type="submission" date="2010-10" db="EMBL/GenBank/DDBJ databases">
        <authorList>
            <person name="Muzny D."/>
            <person name="Qin X."/>
            <person name="Deng J."/>
            <person name="Jiang H."/>
            <person name="Liu Y."/>
            <person name="Qu J."/>
            <person name="Song X.-Z."/>
            <person name="Zhang L."/>
            <person name="Thornton R."/>
            <person name="Coyle M."/>
            <person name="Francisco L."/>
            <person name="Jackson L."/>
            <person name="Javaid M."/>
            <person name="Korchina V."/>
            <person name="Kovar C."/>
            <person name="Mata R."/>
            <person name="Mathew T."/>
            <person name="Ngo R."/>
            <person name="Nguyen L."/>
            <person name="Nguyen N."/>
            <person name="Okwuonu G."/>
            <person name="Ongeri F."/>
            <person name="Pham C."/>
            <person name="Simmons D."/>
            <person name="Wilczek-Boney K."/>
            <person name="Hale W."/>
            <person name="Jakkamsetti A."/>
            <person name="Pham P."/>
            <person name="Ruth R."/>
            <person name="San Lucas F."/>
            <person name="Warren J."/>
            <person name="Zhang J."/>
            <person name="Zhao Z."/>
            <person name="Zhou C."/>
            <person name="Zhu D."/>
            <person name="Lee S."/>
            <person name="Bess C."/>
            <person name="Blankenburg K."/>
            <person name="Forbes L."/>
            <person name="Fu Q."/>
            <person name="Gubbala S."/>
            <person name="Hirani K."/>
            <person name="Jayaseelan J.C."/>
            <person name="Lara F."/>
            <person name="Munidasa M."/>
            <person name="Palculict T."/>
            <person name="Patil S."/>
            <person name="Pu L.-L."/>
            <person name="Saada N."/>
            <person name="Tang L."/>
            <person name="Weissenberger G."/>
            <person name="Zhu Y."/>
            <person name="Hemphill L."/>
            <person name="Shang Y."/>
            <person name="Youmans B."/>
            <person name="Ayvaz T."/>
            <person name="Ross M."/>
            <person name="Santibanez J."/>
            <person name="Aqrawi P."/>
            <person name="Gross S."/>
            <person name="Joshi V."/>
            <person name="Fowler G."/>
            <person name="Nazareth L."/>
            <person name="Reid J."/>
            <person name="Worley K."/>
            <person name="Petrosino J."/>
            <person name="Highlander S."/>
            <person name="Gibbs R."/>
        </authorList>
    </citation>
    <scope>NUCLEOTIDE SEQUENCE [LARGE SCALE GENOMIC DNA]</scope>
    <source>
        <strain evidence="3 4">ATCC 33574</strain>
    </source>
</reference>
<feature type="transmembrane region" description="Helical" evidence="1">
    <location>
        <begin position="147"/>
        <end position="166"/>
    </location>
</feature>
<keyword evidence="1" id="KW-0812">Transmembrane</keyword>
<dbReference type="eggNOG" id="COG1266">
    <property type="taxonomic scope" value="Bacteria"/>
</dbReference>
<dbReference type="Pfam" id="PF02517">
    <property type="entry name" value="Rce1-like"/>
    <property type="match status" value="1"/>
</dbReference>
<accession>E6K5M9</accession>
<dbReference type="GO" id="GO:0006508">
    <property type="term" value="P:proteolysis"/>
    <property type="evidence" value="ECO:0007669"/>
    <property type="project" value="UniProtKB-KW"/>
</dbReference>
<dbReference type="GO" id="GO:0004175">
    <property type="term" value="F:endopeptidase activity"/>
    <property type="evidence" value="ECO:0007669"/>
    <property type="project" value="UniProtKB-ARBA"/>
</dbReference>
<evidence type="ECO:0000256" key="1">
    <source>
        <dbReference type="SAM" id="Phobius"/>
    </source>
</evidence>
<evidence type="ECO:0000313" key="4">
    <source>
        <dbReference type="Proteomes" id="UP000003112"/>
    </source>
</evidence>
<feature type="transmembrane region" description="Helical" evidence="1">
    <location>
        <begin position="114"/>
        <end position="135"/>
    </location>
</feature>
<keyword evidence="3" id="KW-0378">Hydrolase</keyword>
<comment type="caution">
    <text evidence="3">The sequence shown here is derived from an EMBL/GenBank/DDBJ whole genome shotgun (WGS) entry which is preliminary data.</text>
</comment>
<keyword evidence="1" id="KW-0472">Membrane</keyword>
<feature type="transmembrane region" description="Helical" evidence="1">
    <location>
        <begin position="40"/>
        <end position="58"/>
    </location>
</feature>
<proteinExistence type="predicted"/>
<feature type="transmembrane region" description="Helical" evidence="1">
    <location>
        <begin position="81"/>
        <end position="102"/>
    </location>
</feature>
<protein>
    <submittedName>
        <fullName evidence="3">CAAX amino terminal protease family protein</fullName>
    </submittedName>
</protein>
<dbReference type="STRING" id="873513.HMPREF6485_0871"/>
<dbReference type="EMBL" id="AEPD01000017">
    <property type="protein sequence ID" value="EFU31155.1"/>
    <property type="molecule type" value="Genomic_DNA"/>
</dbReference>
<dbReference type="PANTHER" id="PTHR39430:SF1">
    <property type="entry name" value="PROTEASE"/>
    <property type="match status" value="1"/>
</dbReference>
<keyword evidence="3" id="KW-0645">Protease</keyword>
<dbReference type="GO" id="GO:0080120">
    <property type="term" value="P:CAAX-box protein maturation"/>
    <property type="evidence" value="ECO:0007669"/>
    <property type="project" value="UniProtKB-ARBA"/>
</dbReference>
<feature type="transmembrane region" description="Helical" evidence="1">
    <location>
        <begin position="12"/>
        <end position="34"/>
    </location>
</feature>
<organism evidence="3 4">
    <name type="scientific">Segatella buccae ATCC 33574</name>
    <dbReference type="NCBI Taxonomy" id="873513"/>
    <lineage>
        <taxon>Bacteria</taxon>
        <taxon>Pseudomonadati</taxon>
        <taxon>Bacteroidota</taxon>
        <taxon>Bacteroidia</taxon>
        <taxon>Bacteroidales</taxon>
        <taxon>Prevotellaceae</taxon>
        <taxon>Segatella</taxon>
    </lineage>
</organism>
<gene>
    <name evidence="3" type="ORF">HMPREF6485_0871</name>
</gene>
<dbReference type="Proteomes" id="UP000003112">
    <property type="component" value="Unassembled WGS sequence"/>
</dbReference>
<dbReference type="PANTHER" id="PTHR39430">
    <property type="entry name" value="MEMBRANE-ASSOCIATED PROTEASE-RELATED"/>
    <property type="match status" value="1"/>
</dbReference>
<dbReference type="AlphaFoldDB" id="E6K5M9"/>
<dbReference type="HOGENOM" id="CLU_051806_4_1_10"/>
<feature type="transmembrane region" description="Helical" evidence="1">
    <location>
        <begin position="172"/>
        <end position="192"/>
    </location>
</feature>
<feature type="transmembrane region" description="Helical" evidence="1">
    <location>
        <begin position="249"/>
        <end position="268"/>
    </location>
</feature>
<name>E6K5M9_9BACT</name>
<keyword evidence="1" id="KW-1133">Transmembrane helix</keyword>
<evidence type="ECO:0000313" key="3">
    <source>
        <dbReference type="EMBL" id="EFU31155.1"/>
    </source>
</evidence>
<keyword evidence="4" id="KW-1185">Reference proteome</keyword>
<dbReference type="InterPro" id="IPR003675">
    <property type="entry name" value="Rce1/LyrA-like_dom"/>
</dbReference>
<sequence length="282" mass="31466">MSVMCKRNIYEWGCFLFIGVMLFIILSGIFQEILIHDYPVLIKILLALLFSRILLYLYKRFLILYYDDNTIPLVINQIQKIAIGWLVISAFFSGTIGVLYFVNCYTPEKIEFNLYSQFEGLSIFGIVAVSEEIICRGVIYRLICDRWNISVGVIVSSALFGIMHIFNDGATIWSALAIAVTSGWLLAIAYTYHGTIWVPIGMHWAWNYLEGCIFGCLVSGQVPIGIPLITPSITGNEILTGGAFGPEASIVVVVMGAIISAAYTMLYFKSKISCKAVVEIPF</sequence>
<feature type="transmembrane region" description="Helical" evidence="1">
    <location>
        <begin position="204"/>
        <end position="229"/>
    </location>
</feature>
<evidence type="ECO:0000259" key="2">
    <source>
        <dbReference type="Pfam" id="PF02517"/>
    </source>
</evidence>